<evidence type="ECO:0000313" key="10">
    <source>
        <dbReference type="Proteomes" id="UP000663851"/>
    </source>
</evidence>
<evidence type="ECO:0000313" key="8">
    <source>
        <dbReference type="EMBL" id="CAF4270910.1"/>
    </source>
</evidence>
<dbReference type="GO" id="GO:1990904">
    <property type="term" value="C:ribonucleoprotein complex"/>
    <property type="evidence" value="ECO:0007669"/>
    <property type="project" value="UniProtKB-KW"/>
</dbReference>
<dbReference type="EMBL" id="CAJOBO010000679">
    <property type="protein sequence ID" value="CAF4270910.1"/>
    <property type="molecule type" value="Genomic_DNA"/>
</dbReference>
<evidence type="ECO:0000313" key="9">
    <source>
        <dbReference type="EMBL" id="CAF4635541.1"/>
    </source>
</evidence>
<gene>
    <name evidence="8" type="ORF">HFQ381_LOCUS11661</name>
    <name evidence="9" type="ORF">QYT958_LOCUS13772</name>
</gene>
<dbReference type="Proteomes" id="UP000663851">
    <property type="component" value="Unassembled WGS sequence"/>
</dbReference>
<dbReference type="GO" id="GO:0006412">
    <property type="term" value="P:translation"/>
    <property type="evidence" value="ECO:0007669"/>
    <property type="project" value="InterPro"/>
</dbReference>
<feature type="region of interest" description="Disordered" evidence="6">
    <location>
        <begin position="156"/>
        <end position="176"/>
    </location>
</feature>
<dbReference type="AlphaFoldDB" id="A0A820G1M4"/>
<evidence type="ECO:0000259" key="7">
    <source>
        <dbReference type="Pfam" id="PF01778"/>
    </source>
</evidence>
<dbReference type="EMBL" id="CAJOBR010001788">
    <property type="protein sequence ID" value="CAF4635541.1"/>
    <property type="molecule type" value="Genomic_DNA"/>
</dbReference>
<sequence>MLRATELHVYSIAFLVIRRPKMPKGRFDQASSNVQWMVIRNNSSFLRKRKLGTFTTEPNNLKNRNSFRLNGLIHPKVVGVEAAKDGKGVVFSTGSIKNVKKPTKRFHKVKLTKDSRRALTTIRRTIRKQHYRKDLKMAALRRASALLRGQKLALTTPTATTTGKRAGKAAAATTSS</sequence>
<dbReference type="Pfam" id="PF01778">
    <property type="entry name" value="Ribosomal_L28e"/>
    <property type="match status" value="1"/>
</dbReference>
<feature type="domain" description="Ribosomal eL28/Mak16" evidence="7">
    <location>
        <begin position="34"/>
        <end position="148"/>
    </location>
</feature>
<organism evidence="8 10">
    <name type="scientific">Rotaria socialis</name>
    <dbReference type="NCBI Taxonomy" id="392032"/>
    <lineage>
        <taxon>Eukaryota</taxon>
        <taxon>Metazoa</taxon>
        <taxon>Spiralia</taxon>
        <taxon>Gnathifera</taxon>
        <taxon>Rotifera</taxon>
        <taxon>Eurotatoria</taxon>
        <taxon>Bdelloidea</taxon>
        <taxon>Philodinida</taxon>
        <taxon>Philodinidae</taxon>
        <taxon>Rotaria</taxon>
    </lineage>
</organism>
<dbReference type="Proteomes" id="UP000663848">
    <property type="component" value="Unassembled WGS sequence"/>
</dbReference>
<evidence type="ECO:0000256" key="5">
    <source>
        <dbReference type="ARBA" id="ARBA00035330"/>
    </source>
</evidence>
<comment type="similarity">
    <text evidence="1">Belongs to the eukaryotic ribosomal protein eL28 family.</text>
</comment>
<name>A0A820G1M4_9BILA</name>
<dbReference type="InterPro" id="IPR029004">
    <property type="entry name" value="Ribosomal_eL28/Mak16"/>
</dbReference>
<protein>
    <recommendedName>
        <fullName evidence="4">Large ribosomal subunit protein eL28</fullName>
    </recommendedName>
    <alternativeName>
        <fullName evidence="5">60S ribosomal protein L28</fullName>
    </alternativeName>
</protein>
<dbReference type="GO" id="GO:0003735">
    <property type="term" value="F:structural constituent of ribosome"/>
    <property type="evidence" value="ECO:0007669"/>
    <property type="project" value="InterPro"/>
</dbReference>
<accession>A0A820G1M4</accession>
<dbReference type="PANTHER" id="PTHR10544">
    <property type="entry name" value="60S RIBOSOMAL PROTEIN L28"/>
    <property type="match status" value="1"/>
</dbReference>
<dbReference type="InterPro" id="IPR002672">
    <property type="entry name" value="Ribosomal_eL28"/>
</dbReference>
<evidence type="ECO:0000256" key="1">
    <source>
        <dbReference type="ARBA" id="ARBA00007926"/>
    </source>
</evidence>
<keyword evidence="3" id="KW-0687">Ribonucleoprotein</keyword>
<evidence type="ECO:0000256" key="4">
    <source>
        <dbReference type="ARBA" id="ARBA00035223"/>
    </source>
</evidence>
<reference evidence="8" key="1">
    <citation type="submission" date="2021-02" db="EMBL/GenBank/DDBJ databases">
        <authorList>
            <person name="Nowell W R."/>
        </authorList>
    </citation>
    <scope>NUCLEOTIDE SEQUENCE</scope>
</reference>
<evidence type="ECO:0000256" key="2">
    <source>
        <dbReference type="ARBA" id="ARBA00022980"/>
    </source>
</evidence>
<dbReference type="FunFam" id="3.30.390.110:FF:000002">
    <property type="entry name" value="60S ribosomal protein L28"/>
    <property type="match status" value="1"/>
</dbReference>
<dbReference type="Gene3D" id="3.30.390.110">
    <property type="match status" value="1"/>
</dbReference>
<evidence type="ECO:0000256" key="3">
    <source>
        <dbReference type="ARBA" id="ARBA00023274"/>
    </source>
</evidence>
<evidence type="ECO:0000256" key="6">
    <source>
        <dbReference type="SAM" id="MobiDB-lite"/>
    </source>
</evidence>
<comment type="caution">
    <text evidence="8">The sequence shown here is derived from an EMBL/GenBank/DDBJ whole genome shotgun (WGS) entry which is preliminary data.</text>
</comment>
<keyword evidence="2" id="KW-0689">Ribosomal protein</keyword>
<proteinExistence type="inferred from homology"/>
<dbReference type="GO" id="GO:0005840">
    <property type="term" value="C:ribosome"/>
    <property type="evidence" value="ECO:0007669"/>
    <property type="project" value="UniProtKB-KW"/>
</dbReference>